<name>A0A3B3QLY0_9TELE</name>
<dbReference type="GO" id="GO:0007189">
    <property type="term" value="P:adenylate cyclase-activating G protein-coupled receptor signaling pathway"/>
    <property type="evidence" value="ECO:0007669"/>
    <property type="project" value="TreeGrafter"/>
</dbReference>
<dbReference type="GO" id="GO:0008528">
    <property type="term" value="F:G protein-coupled peptide receptor activity"/>
    <property type="evidence" value="ECO:0007669"/>
    <property type="project" value="TreeGrafter"/>
</dbReference>
<dbReference type="PANTHER" id="PTHR24372:SF71">
    <property type="entry name" value="LEUCINE-RICH REPEAT-CONTAINING G-PROTEIN COUPLED RECEPTOR 5"/>
    <property type="match status" value="1"/>
</dbReference>
<comment type="subcellular location">
    <subcellularLocation>
        <location evidence="1">Cell membrane</location>
        <topology evidence="1">Multi-pass membrane protein</topology>
    </subcellularLocation>
</comment>
<dbReference type="GO" id="GO:0016500">
    <property type="term" value="F:protein-hormone receptor activity"/>
    <property type="evidence" value="ECO:0007669"/>
    <property type="project" value="InterPro"/>
</dbReference>
<dbReference type="AlphaFoldDB" id="A0A3B3QLY0"/>
<keyword evidence="6 12" id="KW-1133">Transmembrane helix</keyword>
<dbReference type="SUPFAM" id="SSF81321">
    <property type="entry name" value="Family A G protein-coupled receptor-like"/>
    <property type="match status" value="1"/>
</dbReference>
<keyword evidence="5" id="KW-0677">Repeat</keyword>
<keyword evidence="9" id="KW-0675">Receptor</keyword>
<keyword evidence="11" id="KW-0807">Transducer</keyword>
<accession>A0A3B3QLY0</accession>
<evidence type="ECO:0000259" key="13">
    <source>
        <dbReference type="PROSITE" id="PS50262"/>
    </source>
</evidence>
<keyword evidence="3" id="KW-0433">Leucine-rich repeat</keyword>
<dbReference type="Gene3D" id="3.80.10.10">
    <property type="entry name" value="Ribonuclease Inhibitor"/>
    <property type="match status" value="1"/>
</dbReference>
<evidence type="ECO:0000256" key="5">
    <source>
        <dbReference type="ARBA" id="ARBA00022737"/>
    </source>
</evidence>
<feature type="transmembrane region" description="Helical" evidence="12">
    <location>
        <begin position="638"/>
        <end position="661"/>
    </location>
</feature>
<organism evidence="14 15">
    <name type="scientific">Paramormyrops kingsleyae</name>
    <dbReference type="NCBI Taxonomy" id="1676925"/>
    <lineage>
        <taxon>Eukaryota</taxon>
        <taxon>Metazoa</taxon>
        <taxon>Chordata</taxon>
        <taxon>Craniata</taxon>
        <taxon>Vertebrata</taxon>
        <taxon>Euteleostomi</taxon>
        <taxon>Actinopterygii</taxon>
        <taxon>Neopterygii</taxon>
        <taxon>Teleostei</taxon>
        <taxon>Osteoglossocephala</taxon>
        <taxon>Osteoglossomorpha</taxon>
        <taxon>Osteoglossiformes</taxon>
        <taxon>Mormyridae</taxon>
        <taxon>Paramormyrops</taxon>
    </lineage>
</organism>
<evidence type="ECO:0000256" key="12">
    <source>
        <dbReference type="SAM" id="Phobius"/>
    </source>
</evidence>
<feature type="transmembrane region" description="Helical" evidence="12">
    <location>
        <begin position="673"/>
        <end position="693"/>
    </location>
</feature>
<dbReference type="PROSITE" id="PS50262">
    <property type="entry name" value="G_PROTEIN_RECEP_F1_2"/>
    <property type="match status" value="1"/>
</dbReference>
<reference evidence="14" key="2">
    <citation type="submission" date="2025-09" db="UniProtKB">
        <authorList>
            <consortium name="Ensembl"/>
        </authorList>
    </citation>
    <scope>IDENTIFICATION</scope>
</reference>
<dbReference type="SMART" id="SM00364">
    <property type="entry name" value="LRR_BAC"/>
    <property type="match status" value="4"/>
</dbReference>
<dbReference type="InterPro" id="IPR032675">
    <property type="entry name" value="LRR_dom_sf"/>
</dbReference>
<evidence type="ECO:0000313" key="15">
    <source>
        <dbReference type="Proteomes" id="UP000261540"/>
    </source>
</evidence>
<keyword evidence="15" id="KW-1185">Reference proteome</keyword>
<feature type="transmembrane region" description="Helical" evidence="12">
    <location>
        <begin position="593"/>
        <end position="617"/>
    </location>
</feature>
<proteinExistence type="predicted"/>
<dbReference type="InterPro" id="IPR002131">
    <property type="entry name" value="Gphrmn_rcpt_fam"/>
</dbReference>
<dbReference type="PANTHER" id="PTHR24372">
    <property type="entry name" value="GLYCOPROTEIN HORMONE RECEPTOR"/>
    <property type="match status" value="1"/>
</dbReference>
<sequence>NDLNHIPAGAFSGLVSLKVLMTPAGCRVSPSSSRLDANRIISVPPSSFDGLLSLRHLWLDDNALTEVPVPALAGLSSLQAMTLALNRVSHIPDGAFANLSSLVVLHLHNNRIHTLGKKCFDGLQNLETLDLNYNSLVDFPVAVKALTNLKELAFHSNNIRSIPEQAFVGNPSLLTIYFYNNPIQSIGKSAFQLLPELRTLSLNGATEITEFPDLTGTMSLESLTITGARISSLPSTLCNQLPKLKVLDLSYNLIQHLPSFSGCGNIQKINLHHNKIQEVLSGTFQSLPALKSVDLAWNRVCTVESGAFSHLPLLARLDLTSNQLSSLPAAGLQSLTHLKLVGNGRMKELLSAEDFPVLRVMEMPYAFQCCAFVACEMSPEPWATEESSGVKEIHFPLELDEDPKFHQLVQCNPAPGPLQPCSHLFGSWVIRAGMWLIALLSLTCNTLVACTVFLSPALVSPAKRLVGLLAVSDCVVGLSGGVQAVADALTLSGFAAYAAWWEGGVGCKVTGFLSVFAGETSVFLLTTAMVEYRLSVRCSKRSGARPAPRSMRMISGLCFGLALAITAPSVLYMGQHTISSLCLPLPFGEASSMGFMVALVLLNSLCYFVMTVIYTMLYCSLAKDELDSFWDCSMISHLARLLVTNCLLYIPVAFLSFSSLLSLSFISPVMAKSVLLIIAPLPACLNPLLYVSFNPHFKEDLALLCKQARLLRGHHHASLISLNSEDAEKQSCDSMQALMINTSLQEAREDEELYGNPVPFVPCS</sequence>
<keyword evidence="2" id="KW-1003">Cell membrane</keyword>
<keyword evidence="7" id="KW-0297">G-protein coupled receptor</keyword>
<dbReference type="InterPro" id="IPR000276">
    <property type="entry name" value="GPCR_Rhodpsn"/>
</dbReference>
<dbReference type="GeneTree" id="ENSGT00940000160214"/>
<dbReference type="Pfam" id="PF00001">
    <property type="entry name" value="7tm_1"/>
    <property type="match status" value="1"/>
</dbReference>
<keyword evidence="4 12" id="KW-0812">Transmembrane</keyword>
<dbReference type="PRINTS" id="PR00237">
    <property type="entry name" value="GPCRRHODOPSN"/>
</dbReference>
<dbReference type="Proteomes" id="UP000261540">
    <property type="component" value="Unplaced"/>
</dbReference>
<reference evidence="14" key="1">
    <citation type="submission" date="2025-08" db="UniProtKB">
        <authorList>
            <consortium name="Ensembl"/>
        </authorList>
    </citation>
    <scope>IDENTIFICATION</scope>
</reference>
<evidence type="ECO:0000256" key="6">
    <source>
        <dbReference type="ARBA" id="ARBA00022989"/>
    </source>
</evidence>
<evidence type="ECO:0000256" key="7">
    <source>
        <dbReference type="ARBA" id="ARBA00023040"/>
    </source>
</evidence>
<feature type="transmembrane region" description="Helical" evidence="12">
    <location>
        <begin position="511"/>
        <end position="532"/>
    </location>
</feature>
<dbReference type="PROSITE" id="PS51450">
    <property type="entry name" value="LRR"/>
    <property type="match status" value="2"/>
</dbReference>
<dbReference type="SUPFAM" id="SSF52058">
    <property type="entry name" value="L domain-like"/>
    <property type="match status" value="1"/>
</dbReference>
<dbReference type="GO" id="GO:0005886">
    <property type="term" value="C:plasma membrane"/>
    <property type="evidence" value="ECO:0007669"/>
    <property type="project" value="UniProtKB-SubCell"/>
</dbReference>
<dbReference type="SMART" id="SM00365">
    <property type="entry name" value="LRR_SD22"/>
    <property type="match status" value="4"/>
</dbReference>
<keyword evidence="8 12" id="KW-0472">Membrane</keyword>
<keyword evidence="10" id="KW-0325">Glycoprotein</keyword>
<dbReference type="SMART" id="SM00369">
    <property type="entry name" value="LRR_TYP"/>
    <property type="match status" value="10"/>
</dbReference>
<dbReference type="PRINTS" id="PR00373">
    <property type="entry name" value="GLYCHORMONER"/>
</dbReference>
<protein>
    <submittedName>
        <fullName evidence="14">Leucine rich repeat containing G protein-coupled receptor 5</fullName>
    </submittedName>
</protein>
<dbReference type="FunFam" id="3.80.10.10:FF:001164">
    <property type="entry name" value="GH01279p"/>
    <property type="match status" value="1"/>
</dbReference>
<dbReference type="Gene3D" id="1.20.1070.10">
    <property type="entry name" value="Rhodopsin 7-helix transmembrane proteins"/>
    <property type="match status" value="1"/>
</dbReference>
<dbReference type="InterPro" id="IPR001611">
    <property type="entry name" value="Leu-rich_rpt"/>
</dbReference>
<dbReference type="InterPro" id="IPR017452">
    <property type="entry name" value="GPCR_Rhodpsn_7TM"/>
</dbReference>
<dbReference type="GO" id="GO:0009755">
    <property type="term" value="P:hormone-mediated signaling pathway"/>
    <property type="evidence" value="ECO:0007669"/>
    <property type="project" value="TreeGrafter"/>
</dbReference>
<evidence type="ECO:0000256" key="3">
    <source>
        <dbReference type="ARBA" id="ARBA00022614"/>
    </source>
</evidence>
<evidence type="ECO:0000256" key="11">
    <source>
        <dbReference type="ARBA" id="ARBA00023224"/>
    </source>
</evidence>
<evidence type="ECO:0000313" key="14">
    <source>
        <dbReference type="Ensembl" id="ENSPKIP00000006859.1"/>
    </source>
</evidence>
<dbReference type="STRING" id="1676925.ENSPKIP00000006859"/>
<evidence type="ECO:0000256" key="10">
    <source>
        <dbReference type="ARBA" id="ARBA00023180"/>
    </source>
</evidence>
<evidence type="ECO:0000256" key="2">
    <source>
        <dbReference type="ARBA" id="ARBA00022475"/>
    </source>
</evidence>
<evidence type="ECO:0000256" key="9">
    <source>
        <dbReference type="ARBA" id="ARBA00023170"/>
    </source>
</evidence>
<feature type="domain" description="G-protein coupled receptors family 1 profile" evidence="13">
    <location>
        <begin position="444"/>
        <end position="690"/>
    </location>
</feature>
<feature type="transmembrane region" description="Helical" evidence="12">
    <location>
        <begin position="466"/>
        <end position="499"/>
    </location>
</feature>
<feature type="transmembrane region" description="Helical" evidence="12">
    <location>
        <begin position="553"/>
        <end position="573"/>
    </location>
</feature>
<evidence type="ECO:0000256" key="8">
    <source>
        <dbReference type="ARBA" id="ARBA00023136"/>
    </source>
</evidence>
<dbReference type="InterPro" id="IPR003591">
    <property type="entry name" value="Leu-rich_rpt_typical-subtyp"/>
</dbReference>
<dbReference type="Ensembl" id="ENSPKIT00000030896.1">
    <property type="protein sequence ID" value="ENSPKIP00000006859.1"/>
    <property type="gene ID" value="ENSPKIG00000022969.1"/>
</dbReference>
<evidence type="ECO:0000256" key="4">
    <source>
        <dbReference type="ARBA" id="ARBA00022692"/>
    </source>
</evidence>
<dbReference type="Pfam" id="PF13855">
    <property type="entry name" value="LRR_8"/>
    <property type="match status" value="4"/>
</dbReference>
<evidence type="ECO:0000256" key="1">
    <source>
        <dbReference type="ARBA" id="ARBA00004651"/>
    </source>
</evidence>
<feature type="transmembrane region" description="Helical" evidence="12">
    <location>
        <begin position="428"/>
        <end position="454"/>
    </location>
</feature>